<evidence type="ECO:0000256" key="12">
    <source>
        <dbReference type="ARBA" id="ARBA00037847"/>
    </source>
</evidence>
<keyword evidence="4" id="KW-1003">Cell membrane</keyword>
<accession>A0AAP0HPU9</accession>
<evidence type="ECO:0000256" key="13">
    <source>
        <dbReference type="SAM" id="Phobius"/>
    </source>
</evidence>
<dbReference type="InterPro" id="IPR032675">
    <property type="entry name" value="LRR_dom_sf"/>
</dbReference>
<keyword evidence="5" id="KW-0433">Leucine-rich repeat</keyword>
<evidence type="ECO:0000256" key="7">
    <source>
        <dbReference type="ARBA" id="ARBA00022737"/>
    </source>
</evidence>
<name>A0AAP0HPU9_9MAGN</name>
<evidence type="ECO:0000256" key="4">
    <source>
        <dbReference type="ARBA" id="ARBA00022475"/>
    </source>
</evidence>
<evidence type="ECO:0000256" key="1">
    <source>
        <dbReference type="ARBA" id="ARBA00004236"/>
    </source>
</evidence>
<comment type="similarity">
    <text evidence="3">Belongs to the RLP family.</text>
</comment>
<keyword evidence="6 13" id="KW-0812">Transmembrane</keyword>
<protein>
    <submittedName>
        <fullName evidence="14">Uncharacterized protein</fullName>
    </submittedName>
</protein>
<dbReference type="GO" id="GO:0005886">
    <property type="term" value="C:plasma membrane"/>
    <property type="evidence" value="ECO:0007669"/>
    <property type="project" value="UniProtKB-SubCell"/>
</dbReference>
<evidence type="ECO:0000256" key="5">
    <source>
        <dbReference type="ARBA" id="ARBA00022614"/>
    </source>
</evidence>
<dbReference type="PANTHER" id="PTHR27004:SF460">
    <property type="entry name" value="RECEPTOR-LIKE PROTEIN 33"/>
    <property type="match status" value="1"/>
</dbReference>
<evidence type="ECO:0000256" key="2">
    <source>
        <dbReference type="ARBA" id="ARBA00004479"/>
    </source>
</evidence>
<gene>
    <name evidence="14" type="ORF">Sjap_024122</name>
</gene>
<dbReference type="EMBL" id="JBBNAE010000010">
    <property type="protein sequence ID" value="KAK9090945.1"/>
    <property type="molecule type" value="Genomic_DNA"/>
</dbReference>
<reference evidence="14 15" key="1">
    <citation type="submission" date="2024-01" db="EMBL/GenBank/DDBJ databases">
        <title>Genome assemblies of Stephania.</title>
        <authorList>
            <person name="Yang L."/>
        </authorList>
    </citation>
    <scope>NUCLEOTIDE SEQUENCE [LARGE SCALE GENOMIC DNA]</scope>
    <source>
        <strain evidence="14">QJT</strain>
        <tissue evidence="14">Leaf</tissue>
    </source>
</reference>
<dbReference type="Gene3D" id="3.80.10.10">
    <property type="entry name" value="Ribonuclease Inhibitor"/>
    <property type="match status" value="1"/>
</dbReference>
<dbReference type="PANTHER" id="PTHR27004">
    <property type="entry name" value="RECEPTOR-LIKE PROTEIN 12 ISOFORM X1"/>
    <property type="match status" value="1"/>
</dbReference>
<keyword evidence="11" id="KW-0325">Glycoprotein</keyword>
<evidence type="ECO:0000256" key="8">
    <source>
        <dbReference type="ARBA" id="ARBA00022989"/>
    </source>
</evidence>
<keyword evidence="15" id="KW-1185">Reference proteome</keyword>
<comment type="subcellular location">
    <subcellularLocation>
        <location evidence="1">Cell membrane</location>
    </subcellularLocation>
    <subcellularLocation>
        <location evidence="12">Endomembrane system</location>
        <topology evidence="12">Single-pass membrane protein</topology>
    </subcellularLocation>
    <subcellularLocation>
        <location evidence="2">Membrane</location>
        <topology evidence="2">Single-pass type I membrane protein</topology>
    </subcellularLocation>
</comment>
<evidence type="ECO:0000256" key="11">
    <source>
        <dbReference type="ARBA" id="ARBA00023180"/>
    </source>
</evidence>
<sequence length="122" mass="13795">MISCVSRNHLIGTIPSGGQFLTFPSNSFEGNLRFCGLQLQIDCNPKKSGNAVLPSDHANQSNGTNFEWIFAVAGYASGLIVGVVIEHYLLSRNRYYLEKFMNTIRFFPGKRPLRVRSLRRRN</sequence>
<feature type="transmembrane region" description="Helical" evidence="13">
    <location>
        <begin position="68"/>
        <end position="90"/>
    </location>
</feature>
<evidence type="ECO:0000256" key="9">
    <source>
        <dbReference type="ARBA" id="ARBA00023136"/>
    </source>
</evidence>
<evidence type="ECO:0000313" key="15">
    <source>
        <dbReference type="Proteomes" id="UP001417504"/>
    </source>
</evidence>
<organism evidence="14 15">
    <name type="scientific">Stephania japonica</name>
    <dbReference type="NCBI Taxonomy" id="461633"/>
    <lineage>
        <taxon>Eukaryota</taxon>
        <taxon>Viridiplantae</taxon>
        <taxon>Streptophyta</taxon>
        <taxon>Embryophyta</taxon>
        <taxon>Tracheophyta</taxon>
        <taxon>Spermatophyta</taxon>
        <taxon>Magnoliopsida</taxon>
        <taxon>Ranunculales</taxon>
        <taxon>Menispermaceae</taxon>
        <taxon>Menispermoideae</taxon>
        <taxon>Cissampelideae</taxon>
        <taxon>Stephania</taxon>
    </lineage>
</organism>
<keyword evidence="9 13" id="KW-0472">Membrane</keyword>
<keyword evidence="8 13" id="KW-1133">Transmembrane helix</keyword>
<evidence type="ECO:0000256" key="10">
    <source>
        <dbReference type="ARBA" id="ARBA00023170"/>
    </source>
</evidence>
<keyword evidence="10" id="KW-0675">Receptor</keyword>
<evidence type="ECO:0000313" key="14">
    <source>
        <dbReference type="EMBL" id="KAK9090945.1"/>
    </source>
</evidence>
<dbReference type="AlphaFoldDB" id="A0AAP0HPU9"/>
<dbReference type="Proteomes" id="UP001417504">
    <property type="component" value="Unassembled WGS sequence"/>
</dbReference>
<keyword evidence="7" id="KW-0677">Repeat</keyword>
<evidence type="ECO:0000256" key="3">
    <source>
        <dbReference type="ARBA" id="ARBA00009592"/>
    </source>
</evidence>
<comment type="caution">
    <text evidence="14">The sequence shown here is derived from an EMBL/GenBank/DDBJ whole genome shotgun (WGS) entry which is preliminary data.</text>
</comment>
<evidence type="ECO:0000256" key="6">
    <source>
        <dbReference type="ARBA" id="ARBA00022692"/>
    </source>
</evidence>
<proteinExistence type="inferred from homology"/>